<dbReference type="Pfam" id="PF01380">
    <property type="entry name" value="SIS"/>
    <property type="match status" value="2"/>
</dbReference>
<dbReference type="Gene3D" id="3.40.50.10490">
    <property type="entry name" value="Glucose-6-phosphate isomerase like protein, domain 1"/>
    <property type="match status" value="2"/>
</dbReference>
<dbReference type="InterPro" id="IPR035490">
    <property type="entry name" value="GlmS/FrlB_SIS"/>
</dbReference>
<name>A0AAW7X3S2_9GAMM</name>
<dbReference type="CDD" id="cd05009">
    <property type="entry name" value="SIS_GlmS_GlmD_2"/>
    <property type="match status" value="1"/>
</dbReference>
<evidence type="ECO:0000313" key="4">
    <source>
        <dbReference type="Proteomes" id="UP001169760"/>
    </source>
</evidence>
<dbReference type="GO" id="GO:0097367">
    <property type="term" value="F:carbohydrate derivative binding"/>
    <property type="evidence" value="ECO:0007669"/>
    <property type="project" value="InterPro"/>
</dbReference>
<feature type="domain" description="SIS" evidence="2">
    <location>
        <begin position="204"/>
        <end position="340"/>
    </location>
</feature>
<comment type="caution">
    <text evidence="3">The sequence shown here is derived from an EMBL/GenBank/DDBJ whole genome shotgun (WGS) entry which is preliminary data.</text>
</comment>
<keyword evidence="3" id="KW-0378">Hydrolase</keyword>
<dbReference type="CDD" id="cd05008">
    <property type="entry name" value="SIS_GlmS_GlmD_1"/>
    <property type="match status" value="1"/>
</dbReference>
<proteinExistence type="predicted"/>
<dbReference type="InterPro" id="IPR046348">
    <property type="entry name" value="SIS_dom_sf"/>
</dbReference>
<dbReference type="Proteomes" id="UP001169760">
    <property type="component" value="Unassembled WGS sequence"/>
</dbReference>
<evidence type="ECO:0000313" key="3">
    <source>
        <dbReference type="EMBL" id="MDO6421598.1"/>
    </source>
</evidence>
<dbReference type="InterPro" id="IPR001347">
    <property type="entry name" value="SIS_dom"/>
</dbReference>
<accession>A0AAW7X3S2</accession>
<dbReference type="PANTHER" id="PTHR10937:SF8">
    <property type="entry name" value="AMINOTRANSFERASE-RELATED"/>
    <property type="match status" value="1"/>
</dbReference>
<dbReference type="SUPFAM" id="SSF53697">
    <property type="entry name" value="SIS domain"/>
    <property type="match status" value="1"/>
</dbReference>
<protein>
    <submittedName>
        <fullName evidence="3">SIS domain-containing protein</fullName>
        <ecNumber evidence="3">3.5.-.-</ecNumber>
    </submittedName>
</protein>
<dbReference type="PANTHER" id="PTHR10937">
    <property type="entry name" value="GLUCOSAMINE--FRUCTOSE-6-PHOSPHATE AMINOTRANSFERASE, ISOMERIZING"/>
    <property type="match status" value="1"/>
</dbReference>
<dbReference type="GO" id="GO:0016787">
    <property type="term" value="F:hydrolase activity"/>
    <property type="evidence" value="ECO:0007669"/>
    <property type="project" value="UniProtKB-KW"/>
</dbReference>
<dbReference type="RefSeq" id="WP_280947452.1">
    <property type="nucleotide sequence ID" value="NZ_CP123764.1"/>
</dbReference>
<dbReference type="PROSITE" id="PS51464">
    <property type="entry name" value="SIS"/>
    <property type="match status" value="2"/>
</dbReference>
<dbReference type="GO" id="GO:1901135">
    <property type="term" value="P:carbohydrate derivative metabolic process"/>
    <property type="evidence" value="ECO:0007669"/>
    <property type="project" value="InterPro"/>
</dbReference>
<evidence type="ECO:0000256" key="1">
    <source>
        <dbReference type="ARBA" id="ARBA00022737"/>
    </source>
</evidence>
<keyword evidence="1" id="KW-0677">Repeat</keyword>
<reference evidence="3" key="1">
    <citation type="submission" date="2023-07" db="EMBL/GenBank/DDBJ databases">
        <title>Genome content predicts the carbon catabolic preferences of heterotrophic bacteria.</title>
        <authorList>
            <person name="Gralka M."/>
        </authorList>
    </citation>
    <scope>NUCLEOTIDE SEQUENCE</scope>
    <source>
        <strain evidence="3">I3M17_2</strain>
    </source>
</reference>
<evidence type="ECO:0000259" key="2">
    <source>
        <dbReference type="PROSITE" id="PS51464"/>
    </source>
</evidence>
<dbReference type="AlphaFoldDB" id="A0AAW7X3S2"/>
<sequence length="350" mass="37074">MAIVVPATVAQTLMYREAEQASSVVANQIQNNAALVAEAAKKILAFAPRAVATMARGSSDHAATYAKYLIETRLGLLTTSAAPSIASVYQTRPKLDGVLYIAFSQSGKSPDLLANVEQAKASGALTLAMVNVEDSPLAQMADIVLPLGAGLEKSVAATKSYIATLASILHLVTELSGDQKLQQGLEVLPQSLAQAWDLDWSAKGVETLQHANNMFVIGRGLGFGVAQEAALKFKETCGLHAEGYSAAEVKHGPMAIVNKDFPVLVFGQRDETRLGTDALVSDFRARGAKVLYAAEGEQGDYILPVVQNANPAIAPILGVQSFYRMANAVSLARGYNPDEPPHLNKVTETL</sequence>
<gene>
    <name evidence="3" type="ORF">Q4521_03850</name>
</gene>
<dbReference type="InterPro" id="IPR035466">
    <property type="entry name" value="GlmS/AgaS_SIS"/>
</dbReference>
<dbReference type="EMBL" id="JAUOPB010000002">
    <property type="protein sequence ID" value="MDO6421598.1"/>
    <property type="molecule type" value="Genomic_DNA"/>
</dbReference>
<dbReference type="EC" id="3.5.-.-" evidence="3"/>
<feature type="domain" description="SIS" evidence="2">
    <location>
        <begin position="39"/>
        <end position="181"/>
    </location>
</feature>
<organism evidence="3 4">
    <name type="scientific">Saccharophagus degradans</name>
    <dbReference type="NCBI Taxonomy" id="86304"/>
    <lineage>
        <taxon>Bacteria</taxon>
        <taxon>Pseudomonadati</taxon>
        <taxon>Pseudomonadota</taxon>
        <taxon>Gammaproteobacteria</taxon>
        <taxon>Cellvibrionales</taxon>
        <taxon>Cellvibrionaceae</taxon>
        <taxon>Saccharophagus</taxon>
    </lineage>
</organism>